<dbReference type="AlphaFoldDB" id="K2G0F0"/>
<dbReference type="EMBL" id="AMFJ01000458">
    <property type="protein sequence ID" value="EKE27627.1"/>
    <property type="molecule type" value="Genomic_DNA"/>
</dbReference>
<gene>
    <name evidence="1" type="ORF">ACD_3C00184G0003</name>
</gene>
<accession>K2G0F0</accession>
<reference evidence="1" key="1">
    <citation type="journal article" date="2012" name="Science">
        <title>Fermentation, hydrogen, and sulfur metabolism in multiple uncultivated bacterial phyla.</title>
        <authorList>
            <person name="Wrighton K.C."/>
            <person name="Thomas B.C."/>
            <person name="Sharon I."/>
            <person name="Miller C.S."/>
            <person name="Castelle C.J."/>
            <person name="VerBerkmoes N.C."/>
            <person name="Wilkins M.J."/>
            <person name="Hettich R.L."/>
            <person name="Lipton M.S."/>
            <person name="Williams K.H."/>
            <person name="Long P.E."/>
            <person name="Banfield J.F."/>
        </authorList>
    </citation>
    <scope>NUCLEOTIDE SEQUENCE [LARGE SCALE GENOMIC DNA]</scope>
</reference>
<protein>
    <submittedName>
        <fullName evidence="1">Uncharacterized protein</fullName>
    </submittedName>
</protein>
<sequence length="57" mass="7034">MLDSIECTAVFENFNLKRWLLDLERKHWCINEEYDALYLDLVESRKKQLFRILSKKQ</sequence>
<evidence type="ECO:0000313" key="1">
    <source>
        <dbReference type="EMBL" id="EKE27627.1"/>
    </source>
</evidence>
<proteinExistence type="predicted"/>
<comment type="caution">
    <text evidence="1">The sequence shown here is derived from an EMBL/GenBank/DDBJ whole genome shotgun (WGS) entry which is preliminary data.</text>
</comment>
<name>K2G0F0_9BACT</name>
<organism evidence="1">
    <name type="scientific">uncultured bacterium</name>
    <name type="common">gcode 4</name>
    <dbReference type="NCBI Taxonomy" id="1234023"/>
    <lineage>
        <taxon>Bacteria</taxon>
        <taxon>environmental samples</taxon>
    </lineage>
</organism>